<sequence length="85" mass="8842">MILESDSDPVRDRFEQAFAPQHTTFIPVPDEATGSLIAAELATSGYGLIELYGGFSAAGAAAVLEAVEGRVAVGIGSFTLDAVRR</sequence>
<dbReference type="Pfam" id="PF20116">
    <property type="entry name" value="DUF6506"/>
    <property type="match status" value="1"/>
</dbReference>
<gene>
    <name evidence="1" type="ORF">Z042_26180</name>
</gene>
<evidence type="ECO:0000313" key="2">
    <source>
        <dbReference type="Proteomes" id="UP000019030"/>
    </source>
</evidence>
<proteinExistence type="predicted"/>
<accession>A0A0D4ZYR9</accession>
<reference evidence="1 2" key="2">
    <citation type="submission" date="2015-03" db="EMBL/GenBank/DDBJ databases">
        <authorList>
            <person name="Chan K.-G."/>
        </authorList>
    </citation>
    <scope>NUCLEOTIDE SEQUENCE [LARGE SCALE GENOMIC DNA]</scope>
    <source>
        <strain evidence="1 2">RB-25</strain>
    </source>
</reference>
<reference evidence="1 2" key="1">
    <citation type="submission" date="2014-01" db="EMBL/GenBank/DDBJ databases">
        <title>Isolation of Serratia multitudinisentens RB-25 from Ex-Landfill site.</title>
        <authorList>
            <person name="Robson E.H.J."/>
        </authorList>
    </citation>
    <scope>NUCLEOTIDE SEQUENCE [LARGE SCALE GENOMIC DNA]</scope>
    <source>
        <strain evidence="1 2">RB-25</strain>
    </source>
</reference>
<protein>
    <submittedName>
        <fullName evidence="1">Uncharacterized protein</fullName>
    </submittedName>
</protein>
<keyword evidence="2" id="KW-1185">Reference proteome</keyword>
<evidence type="ECO:0000313" key="1">
    <source>
        <dbReference type="EMBL" id="AJW28996.1"/>
    </source>
</evidence>
<dbReference type="KEGG" id="sfo:Z042_26180"/>
<dbReference type="EMBL" id="CP007044">
    <property type="protein sequence ID" value="AJW28996.1"/>
    <property type="molecule type" value="Genomic_DNA"/>
</dbReference>
<dbReference type="InterPro" id="IPR045441">
    <property type="entry name" value="DUF6506"/>
</dbReference>
<organism evidence="1 2">
    <name type="scientific">Chania multitudinisentens RB-25</name>
    <dbReference type="NCBI Taxonomy" id="1441930"/>
    <lineage>
        <taxon>Bacteria</taxon>
        <taxon>Pseudomonadati</taxon>
        <taxon>Pseudomonadota</taxon>
        <taxon>Gammaproteobacteria</taxon>
        <taxon>Enterobacterales</taxon>
        <taxon>Yersiniaceae</taxon>
        <taxon>Chania</taxon>
    </lineage>
</organism>
<dbReference type="Proteomes" id="UP000019030">
    <property type="component" value="Chromosome"/>
</dbReference>
<dbReference type="HOGENOM" id="CLU_2510831_0_0_6"/>
<name>A0A0D4ZYR9_9GAMM</name>
<dbReference type="AlphaFoldDB" id="A0A0D4ZYR9"/>